<dbReference type="Pfam" id="PF18096">
    <property type="entry name" value="Thump_like"/>
    <property type="match status" value="1"/>
</dbReference>
<evidence type="ECO:0000313" key="3">
    <source>
        <dbReference type="EMBL" id="QQC43320.1"/>
    </source>
</evidence>
<dbReference type="AlphaFoldDB" id="A0AAP9Y753"/>
<gene>
    <name evidence="3" type="ORF">I6H42_05815</name>
</gene>
<dbReference type="EMBL" id="CP066065">
    <property type="protein sequence ID" value="QQC43320.1"/>
    <property type="molecule type" value="Genomic_DNA"/>
</dbReference>
<dbReference type="GO" id="GO:0008168">
    <property type="term" value="F:methyltransferase activity"/>
    <property type="evidence" value="ECO:0007669"/>
    <property type="project" value="UniProtKB-KW"/>
</dbReference>
<feature type="domain" description="THUMP-like" evidence="2">
    <location>
        <begin position="337"/>
        <end position="408"/>
    </location>
</feature>
<dbReference type="RefSeq" id="WP_074633257.1">
    <property type="nucleotide sequence ID" value="NZ_CP066065.1"/>
</dbReference>
<dbReference type="InterPro" id="IPR029063">
    <property type="entry name" value="SAM-dependent_MTases_sf"/>
</dbReference>
<dbReference type="GO" id="GO:0032259">
    <property type="term" value="P:methylation"/>
    <property type="evidence" value="ECO:0007669"/>
    <property type="project" value="UniProtKB-KW"/>
</dbReference>
<accession>A0AAP9Y753</accession>
<dbReference type="InterPro" id="IPR007848">
    <property type="entry name" value="Small_mtfrase_dom"/>
</dbReference>
<dbReference type="Pfam" id="PF05175">
    <property type="entry name" value="MTS"/>
    <property type="match status" value="1"/>
</dbReference>
<proteinExistence type="predicted"/>
<keyword evidence="3" id="KW-0808">Transferase</keyword>
<keyword evidence="3" id="KW-0489">Methyltransferase</keyword>
<sequence>MSTLTPVLSSPGWELLETLQARQATHPISLTDLGGALRASGVEADLAAAVLTQLALRQAARKKFGPVAAHMVFTRDGLEQATRLVVAARHAQRFCDAGASRVADLGCGIGADALAIAGLGMDVLAVDVDPDAAQAAAANLRDFEGAQVRLGDVMDLDIAELAAEGVDAIFADPARRTGASRGSARIADPERWSPPLSAALRWAQTISAVGIKVAPGIAYDRIPPTWHAQWVSVEGNLVEASLWSPALAPEGPGRSCLLLDRAGAAHRLCSPDGEEANAPATLVEVAPLGAMIAEPDPAVIRSGMLGQLARRVGAGIVSESIAYLTGDDLPSSPFYDRFEVLADTNLRAKAISSQLRARGAGSCEIKKRGADIDPDALRKSLKLSGGGRHLTVIATRVGGRHRAIICKRLASHLSGISLPPRPLP</sequence>
<keyword evidence="4" id="KW-1185">Reference proteome</keyword>
<feature type="domain" description="Methyltransferase small" evidence="1">
    <location>
        <begin position="70"/>
        <end position="178"/>
    </location>
</feature>
<dbReference type="SUPFAM" id="SSF53335">
    <property type="entry name" value="S-adenosyl-L-methionine-dependent methyltransferases"/>
    <property type="match status" value="1"/>
</dbReference>
<dbReference type="Gene3D" id="3.40.50.150">
    <property type="entry name" value="Vaccinia Virus protein VP39"/>
    <property type="match status" value="1"/>
</dbReference>
<evidence type="ECO:0000313" key="4">
    <source>
        <dbReference type="Proteomes" id="UP000595220"/>
    </source>
</evidence>
<dbReference type="Proteomes" id="UP000595220">
    <property type="component" value="Chromosome"/>
</dbReference>
<evidence type="ECO:0000259" key="2">
    <source>
        <dbReference type="Pfam" id="PF18096"/>
    </source>
</evidence>
<organism evidence="3 4">
    <name type="scientific">Schaalia meyeri</name>
    <dbReference type="NCBI Taxonomy" id="52773"/>
    <lineage>
        <taxon>Bacteria</taxon>
        <taxon>Bacillati</taxon>
        <taxon>Actinomycetota</taxon>
        <taxon>Actinomycetes</taxon>
        <taxon>Actinomycetales</taxon>
        <taxon>Actinomycetaceae</taxon>
        <taxon>Schaalia</taxon>
    </lineage>
</organism>
<protein>
    <submittedName>
        <fullName evidence="3">Class I SAM-dependent methyltransferase</fullName>
    </submittedName>
</protein>
<dbReference type="CDD" id="cd02440">
    <property type="entry name" value="AdoMet_MTases"/>
    <property type="match status" value="1"/>
</dbReference>
<evidence type="ECO:0000259" key="1">
    <source>
        <dbReference type="Pfam" id="PF05175"/>
    </source>
</evidence>
<reference evidence="3 4" key="1">
    <citation type="submission" date="2020-12" db="EMBL/GenBank/DDBJ databases">
        <title>FDA dAtabase for Regulatory Grade micrObial Sequences (FDA-ARGOS): Supporting development and validation of Infectious Disease Dx tests.</title>
        <authorList>
            <person name="Sproer C."/>
            <person name="Gronow S."/>
            <person name="Severitt S."/>
            <person name="Schroder I."/>
            <person name="Tallon L."/>
            <person name="Sadzewicz L."/>
            <person name="Zhao X."/>
            <person name="Boylan J."/>
            <person name="Ott S."/>
            <person name="Bowen H."/>
            <person name="Vavikolanu K."/>
            <person name="Mehta A."/>
            <person name="Aluvathingal J."/>
            <person name="Nadendla S."/>
            <person name="Lowell S."/>
            <person name="Myers T."/>
            <person name="Yan Y."/>
            <person name="Sichtig H."/>
        </authorList>
    </citation>
    <scope>NUCLEOTIDE SEQUENCE [LARGE SCALE GENOMIC DNA]</scope>
    <source>
        <strain evidence="3 4">FDAARGOS_985</strain>
    </source>
</reference>
<dbReference type="InterPro" id="IPR041497">
    <property type="entry name" value="Thump-like"/>
</dbReference>
<name>A0AAP9Y753_9ACTO</name>